<proteinExistence type="predicted"/>
<dbReference type="EMBL" id="JAHQIW010007319">
    <property type="protein sequence ID" value="KAJ1373637.1"/>
    <property type="molecule type" value="Genomic_DNA"/>
</dbReference>
<organism evidence="1 2">
    <name type="scientific">Parelaphostrongylus tenuis</name>
    <name type="common">Meningeal worm</name>
    <dbReference type="NCBI Taxonomy" id="148309"/>
    <lineage>
        <taxon>Eukaryota</taxon>
        <taxon>Metazoa</taxon>
        <taxon>Ecdysozoa</taxon>
        <taxon>Nematoda</taxon>
        <taxon>Chromadorea</taxon>
        <taxon>Rhabditida</taxon>
        <taxon>Rhabditina</taxon>
        <taxon>Rhabditomorpha</taxon>
        <taxon>Strongyloidea</taxon>
        <taxon>Metastrongylidae</taxon>
        <taxon>Parelaphostrongylus</taxon>
    </lineage>
</organism>
<accession>A0AAD5RC65</accession>
<reference evidence="1" key="1">
    <citation type="submission" date="2021-06" db="EMBL/GenBank/DDBJ databases">
        <title>Parelaphostrongylus tenuis whole genome reference sequence.</title>
        <authorList>
            <person name="Garwood T.J."/>
            <person name="Larsen P.A."/>
            <person name="Fountain-Jones N.M."/>
            <person name="Garbe J.R."/>
            <person name="Macchietto M.G."/>
            <person name="Kania S.A."/>
            <person name="Gerhold R.W."/>
            <person name="Richards J.E."/>
            <person name="Wolf T.M."/>
        </authorList>
    </citation>
    <scope>NUCLEOTIDE SEQUENCE</scope>
    <source>
        <strain evidence="1">MNPRO001-30</strain>
        <tissue evidence="1">Meninges</tissue>
    </source>
</reference>
<gene>
    <name evidence="1" type="ORF">KIN20_036102</name>
</gene>
<keyword evidence="2" id="KW-1185">Reference proteome</keyword>
<sequence length="80" mass="8784">MIEANEGLKEANLSANSNGKKVATFSRSASIGTMTGVAFEKIATLKFKRLLAILLAHEFVELMIMVGKSSTKWCLPDNYF</sequence>
<protein>
    <submittedName>
        <fullName evidence="1">Uncharacterized protein</fullName>
    </submittedName>
</protein>
<dbReference type="AlphaFoldDB" id="A0AAD5RC65"/>
<comment type="caution">
    <text evidence="1">The sequence shown here is derived from an EMBL/GenBank/DDBJ whole genome shotgun (WGS) entry which is preliminary data.</text>
</comment>
<dbReference type="Proteomes" id="UP001196413">
    <property type="component" value="Unassembled WGS sequence"/>
</dbReference>
<evidence type="ECO:0000313" key="1">
    <source>
        <dbReference type="EMBL" id="KAJ1373637.1"/>
    </source>
</evidence>
<name>A0AAD5RC65_PARTN</name>
<evidence type="ECO:0000313" key="2">
    <source>
        <dbReference type="Proteomes" id="UP001196413"/>
    </source>
</evidence>